<gene>
    <name evidence="1" type="ORF">PILCRDRAFT_824420</name>
</gene>
<dbReference type="InParanoid" id="A0A0C3F149"/>
<dbReference type="AlphaFoldDB" id="A0A0C3F149"/>
<dbReference type="OrthoDB" id="2876422at2759"/>
<dbReference type="HOGENOM" id="CLU_678122_0_0_1"/>
<keyword evidence="2" id="KW-1185">Reference proteome</keyword>
<name>A0A0C3F149_PILCF</name>
<evidence type="ECO:0000313" key="1">
    <source>
        <dbReference type="EMBL" id="KIM78515.1"/>
    </source>
</evidence>
<organism evidence="1 2">
    <name type="scientific">Piloderma croceum (strain F 1598)</name>
    <dbReference type="NCBI Taxonomy" id="765440"/>
    <lineage>
        <taxon>Eukaryota</taxon>
        <taxon>Fungi</taxon>
        <taxon>Dikarya</taxon>
        <taxon>Basidiomycota</taxon>
        <taxon>Agaricomycotina</taxon>
        <taxon>Agaricomycetes</taxon>
        <taxon>Agaricomycetidae</taxon>
        <taxon>Atheliales</taxon>
        <taxon>Atheliaceae</taxon>
        <taxon>Piloderma</taxon>
    </lineage>
</organism>
<reference evidence="1 2" key="1">
    <citation type="submission" date="2014-04" db="EMBL/GenBank/DDBJ databases">
        <authorList>
            <consortium name="DOE Joint Genome Institute"/>
            <person name="Kuo A."/>
            <person name="Tarkka M."/>
            <person name="Buscot F."/>
            <person name="Kohler A."/>
            <person name="Nagy L.G."/>
            <person name="Floudas D."/>
            <person name="Copeland A."/>
            <person name="Barry K.W."/>
            <person name="Cichocki N."/>
            <person name="Veneault-Fourrey C."/>
            <person name="LaButti K."/>
            <person name="Lindquist E.A."/>
            <person name="Lipzen A."/>
            <person name="Lundell T."/>
            <person name="Morin E."/>
            <person name="Murat C."/>
            <person name="Sun H."/>
            <person name="Tunlid A."/>
            <person name="Henrissat B."/>
            <person name="Grigoriev I.V."/>
            <person name="Hibbett D.S."/>
            <person name="Martin F."/>
            <person name="Nordberg H.P."/>
            <person name="Cantor M.N."/>
            <person name="Hua S.X."/>
        </authorList>
    </citation>
    <scope>NUCLEOTIDE SEQUENCE [LARGE SCALE GENOMIC DNA]</scope>
    <source>
        <strain evidence="1 2">F 1598</strain>
    </source>
</reference>
<evidence type="ECO:0000313" key="2">
    <source>
        <dbReference type="Proteomes" id="UP000054166"/>
    </source>
</evidence>
<dbReference type="Proteomes" id="UP000054166">
    <property type="component" value="Unassembled WGS sequence"/>
</dbReference>
<proteinExistence type="predicted"/>
<sequence>MSSPKTMTLTTMAGARSLLRSLQDQGSPTPSIETLRIEIDIPASIREGIQGLYENNIHASGQGPAASAQDAFEHYAIELVQHQEELTSLIGELIALEHVKIRHLELILPDFHLPIYVFQSIQNVSQLESLSIQYRLTDTRPGSLLSATYINPQVSSFTSSLLTILRTLPNLKRIRLSLPHVYQPPYSPFLDTFIDSVLADPEILPAIETVDLTHSAPRYHTILRVLSAHPSTLKHLILDQGIEFSIPASRPMENGASSDSDDDSVVVGELEPGSDDPLYFTWAGVGCAISALRKEYGPSDHALKSLGVAKSEVNMTDTALFPTPVEAKEVLEMLQSGRPGEDADKDIDLGGLVVCSAWPGEEDDSKEQHVEGCGHWTGWTEAFKPKNDLWQGKTWTWLSQAEPRIL</sequence>
<protein>
    <submittedName>
        <fullName evidence="1">Uncharacterized protein</fullName>
    </submittedName>
</protein>
<reference evidence="2" key="2">
    <citation type="submission" date="2015-01" db="EMBL/GenBank/DDBJ databases">
        <title>Evolutionary Origins and Diversification of the Mycorrhizal Mutualists.</title>
        <authorList>
            <consortium name="DOE Joint Genome Institute"/>
            <consortium name="Mycorrhizal Genomics Consortium"/>
            <person name="Kohler A."/>
            <person name="Kuo A."/>
            <person name="Nagy L.G."/>
            <person name="Floudas D."/>
            <person name="Copeland A."/>
            <person name="Barry K.W."/>
            <person name="Cichocki N."/>
            <person name="Veneault-Fourrey C."/>
            <person name="LaButti K."/>
            <person name="Lindquist E.A."/>
            <person name="Lipzen A."/>
            <person name="Lundell T."/>
            <person name="Morin E."/>
            <person name="Murat C."/>
            <person name="Riley R."/>
            <person name="Ohm R."/>
            <person name="Sun H."/>
            <person name="Tunlid A."/>
            <person name="Henrissat B."/>
            <person name="Grigoriev I.V."/>
            <person name="Hibbett D.S."/>
            <person name="Martin F."/>
        </authorList>
    </citation>
    <scope>NUCLEOTIDE SEQUENCE [LARGE SCALE GENOMIC DNA]</scope>
    <source>
        <strain evidence="2">F 1598</strain>
    </source>
</reference>
<accession>A0A0C3F149</accession>
<dbReference type="EMBL" id="KN833016">
    <property type="protein sequence ID" value="KIM78515.1"/>
    <property type="molecule type" value="Genomic_DNA"/>
</dbReference>